<evidence type="ECO:0000313" key="1">
    <source>
        <dbReference type="EMBL" id="CCO95552.1"/>
    </source>
</evidence>
<dbReference type="EMBL" id="CAPB01000041">
    <property type="protein sequence ID" value="CCO95552.1"/>
    <property type="molecule type" value="Genomic_DNA"/>
</dbReference>
<comment type="caution">
    <text evidence="1">The sequence shown here is derived from an EMBL/GenBank/DDBJ whole genome shotgun (WGS) entry which is preliminary data.</text>
</comment>
<dbReference type="AlphaFoldDB" id="A0A831ELM8"/>
<dbReference type="InterPro" id="IPR016163">
    <property type="entry name" value="Ald_DH_C"/>
</dbReference>
<sequence length="87" mass="9046">MPADARAAAEISALLSIMVGAHAVRLIGREQGFGPVLCASPFRHEHAARANDAAFRLSTTIRTQNSATADKRVSRVKAACAIDAGGC</sequence>
<gene>
    <name evidence="1" type="ORF">BN437_3653</name>
</gene>
<organism evidence="1 2">
    <name type="scientific">Erwinia amylovora NBRC 12687 = CFBP 1232</name>
    <dbReference type="NCBI Taxonomy" id="1219359"/>
    <lineage>
        <taxon>Bacteria</taxon>
        <taxon>Pseudomonadati</taxon>
        <taxon>Pseudomonadota</taxon>
        <taxon>Gammaproteobacteria</taxon>
        <taxon>Enterobacterales</taxon>
        <taxon>Erwiniaceae</taxon>
        <taxon>Erwinia</taxon>
    </lineage>
</organism>
<reference evidence="1 2" key="2">
    <citation type="submission" date="2013-04" db="EMBL/GenBank/DDBJ databases">
        <title>Comparative genomics of 12 strains of Erwinia amylovora identifies a pan-genome with a large conserved core and provides insights into host specificity.</title>
        <authorList>
            <person name="Mann R.A."/>
            <person name="Smits T.H.M."/>
            <person name="Buehlmann A."/>
            <person name="Blom J."/>
            <person name="Goesmann A."/>
            <person name="Frey J.E."/>
            <person name="Plummer K.M."/>
            <person name="Beer S.V."/>
            <person name="Luck J."/>
            <person name="Duffy B."/>
            <person name="Rodoni B."/>
        </authorList>
    </citation>
    <scope>NUCLEOTIDE SEQUENCE [LARGE SCALE GENOMIC DNA]</scope>
    <source>
        <strain evidence="2">CFBP 1232</strain>
    </source>
</reference>
<proteinExistence type="predicted"/>
<dbReference type="Proteomes" id="UP000013111">
    <property type="component" value="Unassembled WGS sequence"/>
</dbReference>
<dbReference type="InterPro" id="IPR016161">
    <property type="entry name" value="Ald_DH/histidinol_DH"/>
</dbReference>
<name>A0A831ELM8_ERWAM</name>
<dbReference type="Gene3D" id="3.40.309.10">
    <property type="entry name" value="Aldehyde Dehydrogenase, Chain A, domain 2"/>
    <property type="match status" value="1"/>
</dbReference>
<evidence type="ECO:0000313" key="2">
    <source>
        <dbReference type="Proteomes" id="UP000013111"/>
    </source>
</evidence>
<dbReference type="SUPFAM" id="SSF53720">
    <property type="entry name" value="ALDH-like"/>
    <property type="match status" value="1"/>
</dbReference>
<accession>A0A831ELM8</accession>
<reference evidence="1 2" key="1">
    <citation type="submission" date="2012-11" db="EMBL/GenBank/DDBJ databases">
        <authorList>
            <person name="Linke B."/>
        </authorList>
    </citation>
    <scope>NUCLEOTIDE SEQUENCE [LARGE SCALE GENOMIC DNA]</scope>
    <source>
        <strain evidence="2">CFBP 1232</strain>
    </source>
</reference>
<protein>
    <submittedName>
        <fullName evidence="1">Uncharacterized protein</fullName>
    </submittedName>
</protein>
<dbReference type="GO" id="GO:0016620">
    <property type="term" value="F:oxidoreductase activity, acting on the aldehyde or oxo group of donors, NAD or NADP as acceptor"/>
    <property type="evidence" value="ECO:0007669"/>
    <property type="project" value="InterPro"/>
</dbReference>